<dbReference type="AlphaFoldDB" id="A0A7W9BFQ5"/>
<feature type="signal peptide" evidence="12">
    <location>
        <begin position="1"/>
        <end position="23"/>
    </location>
</feature>
<feature type="chain" id="PRO_5031138714" evidence="12">
    <location>
        <begin position="24"/>
        <end position="529"/>
    </location>
</feature>
<comment type="subcellular location">
    <subcellularLocation>
        <location evidence="1 11">Cell outer membrane</location>
        <topology evidence="1 11">Multi-pass membrane protein</topology>
    </subcellularLocation>
</comment>
<evidence type="ECO:0000313" key="15">
    <source>
        <dbReference type="Proteomes" id="UP000546200"/>
    </source>
</evidence>
<dbReference type="SUPFAM" id="SSF56935">
    <property type="entry name" value="Porins"/>
    <property type="match status" value="1"/>
</dbReference>
<feature type="domain" description="TonB-dependent receptor plug" evidence="13">
    <location>
        <begin position="45"/>
        <end position="153"/>
    </location>
</feature>
<keyword evidence="7" id="KW-0406">Ion transport</keyword>
<evidence type="ECO:0000256" key="6">
    <source>
        <dbReference type="ARBA" id="ARBA00023004"/>
    </source>
</evidence>
<accession>A0A7W9BFQ5</accession>
<evidence type="ECO:0000256" key="2">
    <source>
        <dbReference type="ARBA" id="ARBA00022448"/>
    </source>
</evidence>
<dbReference type="GO" id="GO:0006826">
    <property type="term" value="P:iron ion transport"/>
    <property type="evidence" value="ECO:0007669"/>
    <property type="project" value="UniProtKB-KW"/>
</dbReference>
<keyword evidence="4" id="KW-0410">Iron transport</keyword>
<comment type="caution">
    <text evidence="14">The sequence shown here is derived from an EMBL/GenBank/DDBJ whole genome shotgun (WGS) entry which is preliminary data.</text>
</comment>
<evidence type="ECO:0000256" key="11">
    <source>
        <dbReference type="PROSITE-ProRule" id="PRU01360"/>
    </source>
</evidence>
<evidence type="ECO:0000256" key="4">
    <source>
        <dbReference type="ARBA" id="ARBA00022496"/>
    </source>
</evidence>
<gene>
    <name evidence="14" type="ORF">FHS94_003287</name>
</gene>
<dbReference type="InterPro" id="IPR039426">
    <property type="entry name" value="TonB-dep_rcpt-like"/>
</dbReference>
<keyword evidence="5 11" id="KW-0812">Transmembrane</keyword>
<keyword evidence="6" id="KW-0408">Iron</keyword>
<reference evidence="14 15" key="1">
    <citation type="submission" date="2020-08" db="EMBL/GenBank/DDBJ databases">
        <title>Genomic Encyclopedia of Type Strains, Phase IV (KMG-IV): sequencing the most valuable type-strain genomes for metagenomic binning, comparative biology and taxonomic classification.</title>
        <authorList>
            <person name="Goeker M."/>
        </authorList>
    </citation>
    <scope>NUCLEOTIDE SEQUENCE [LARGE SCALE GENOMIC DNA]</scope>
    <source>
        <strain evidence="14 15">DSM 100044</strain>
    </source>
</reference>
<dbReference type="GO" id="GO:0009279">
    <property type="term" value="C:cell outer membrane"/>
    <property type="evidence" value="ECO:0007669"/>
    <property type="project" value="UniProtKB-SubCell"/>
</dbReference>
<keyword evidence="14" id="KW-0675">Receptor</keyword>
<organism evidence="14 15">
    <name type="scientific">Sphingomonas aerophila</name>
    <dbReference type="NCBI Taxonomy" id="1344948"/>
    <lineage>
        <taxon>Bacteria</taxon>
        <taxon>Pseudomonadati</taxon>
        <taxon>Pseudomonadota</taxon>
        <taxon>Alphaproteobacteria</taxon>
        <taxon>Sphingomonadales</taxon>
        <taxon>Sphingomonadaceae</taxon>
        <taxon>Sphingomonas</taxon>
    </lineage>
</organism>
<keyword evidence="10 11" id="KW-0998">Cell outer membrane</keyword>
<dbReference type="InterPro" id="IPR012910">
    <property type="entry name" value="Plug_dom"/>
</dbReference>
<dbReference type="PANTHER" id="PTHR32552">
    <property type="entry name" value="FERRICHROME IRON RECEPTOR-RELATED"/>
    <property type="match status" value="1"/>
</dbReference>
<dbReference type="Gene3D" id="2.40.170.20">
    <property type="entry name" value="TonB-dependent receptor, beta-barrel domain"/>
    <property type="match status" value="1"/>
</dbReference>
<evidence type="ECO:0000256" key="3">
    <source>
        <dbReference type="ARBA" id="ARBA00022452"/>
    </source>
</evidence>
<keyword evidence="9 11" id="KW-0472">Membrane</keyword>
<keyword evidence="12" id="KW-0732">Signal</keyword>
<sequence length="529" mass="56249">MKDPFRGKALWLSLGLVSGGLHAQELSPAPEQGDVVVTAQGRPQDKRDVPLTITSYDQQTLRSLGVNDLRDLSAFVPGLTVESQYPTTPYIVIRGISTNTPDPTSEPRISVFVDGVSASRPQVALGELFDIARVEVIKGPQSTLFGRSALTGAISIVQNKADPSRGDWSVRGTSGTLGERRLESMINVPVSSGVAVRFASVLRNTDGYVVNLADGSRLNGNQVAAVRGSVHAESTGGATLDLIGSAQHDRFDGLSYKSGQFYPVNPSTGARVGDLSPFSPAYLTVSSGFPTGGMGGFRSTRGATLLAHVPLASRLSLGGTLAWSRFRSRFAGDFDGTALGIISTGEDSRNRQRSGEARLTWTPLDPLRLVLGGNIAHERASQYVPIVINEREVLALQTGVMRRTNPILAAEATYNSAALIARQLAGLLGTAGLTLPANQLAALAGNVSTGHREDLTRTSDAHYYDIFWNGTLDVSPALQVEGGIWRSGPTPSCRRCLIRHRRLAMHGPICGSGCRRIAAPGRWSCSSPI</sequence>
<dbReference type="RefSeq" id="WP_184059674.1">
    <property type="nucleotide sequence ID" value="NZ_JACIJK010000010.1"/>
</dbReference>
<evidence type="ECO:0000256" key="1">
    <source>
        <dbReference type="ARBA" id="ARBA00004571"/>
    </source>
</evidence>
<name>A0A7W9BFQ5_9SPHN</name>
<evidence type="ECO:0000259" key="13">
    <source>
        <dbReference type="Pfam" id="PF07715"/>
    </source>
</evidence>
<evidence type="ECO:0000256" key="9">
    <source>
        <dbReference type="ARBA" id="ARBA00023136"/>
    </source>
</evidence>
<protein>
    <submittedName>
        <fullName evidence="14">Outer membrane receptor protein involved in Fe transport</fullName>
    </submittedName>
</protein>
<evidence type="ECO:0000256" key="7">
    <source>
        <dbReference type="ARBA" id="ARBA00023065"/>
    </source>
</evidence>
<keyword evidence="2 11" id="KW-0813">Transport</keyword>
<dbReference type="Pfam" id="PF07715">
    <property type="entry name" value="Plug"/>
    <property type="match status" value="1"/>
</dbReference>
<dbReference type="EMBL" id="JACIJK010000010">
    <property type="protein sequence ID" value="MBB5716424.1"/>
    <property type="molecule type" value="Genomic_DNA"/>
</dbReference>
<comment type="similarity">
    <text evidence="11">Belongs to the TonB-dependent receptor family.</text>
</comment>
<dbReference type="PROSITE" id="PS52016">
    <property type="entry name" value="TONB_DEPENDENT_REC_3"/>
    <property type="match status" value="1"/>
</dbReference>
<evidence type="ECO:0000313" key="14">
    <source>
        <dbReference type="EMBL" id="MBB5716424.1"/>
    </source>
</evidence>
<keyword evidence="3 11" id="KW-1134">Transmembrane beta strand</keyword>
<evidence type="ECO:0000256" key="8">
    <source>
        <dbReference type="ARBA" id="ARBA00023077"/>
    </source>
</evidence>
<keyword evidence="8" id="KW-0798">TonB box</keyword>
<proteinExistence type="inferred from homology"/>
<dbReference type="PANTHER" id="PTHR32552:SF81">
    <property type="entry name" value="TONB-DEPENDENT OUTER MEMBRANE RECEPTOR"/>
    <property type="match status" value="1"/>
</dbReference>
<dbReference type="Proteomes" id="UP000546200">
    <property type="component" value="Unassembled WGS sequence"/>
</dbReference>
<evidence type="ECO:0000256" key="5">
    <source>
        <dbReference type="ARBA" id="ARBA00022692"/>
    </source>
</evidence>
<evidence type="ECO:0000256" key="12">
    <source>
        <dbReference type="SAM" id="SignalP"/>
    </source>
</evidence>
<evidence type="ECO:0000256" key="10">
    <source>
        <dbReference type="ARBA" id="ARBA00023237"/>
    </source>
</evidence>
<dbReference type="InterPro" id="IPR036942">
    <property type="entry name" value="Beta-barrel_TonB_sf"/>
</dbReference>
<keyword evidence="15" id="KW-1185">Reference proteome</keyword>